<proteinExistence type="inferred from homology"/>
<evidence type="ECO:0000313" key="4">
    <source>
        <dbReference type="EMBL" id="MBC8563385.1"/>
    </source>
</evidence>
<keyword evidence="5" id="KW-1185">Reference proteome</keyword>
<dbReference type="RefSeq" id="WP_022464008.1">
    <property type="nucleotide sequence ID" value="NZ_JACRSX010000021.1"/>
</dbReference>
<evidence type="ECO:0000313" key="5">
    <source>
        <dbReference type="Proteomes" id="UP000606193"/>
    </source>
</evidence>
<name>A0ABR7N448_9FIRM</name>
<sequence length="147" mass="16699">MLMPSIFGENLFDDFFDDFARPMNVIHYANPTPSAMKTDVKETDAGYELDIDLPGYKKEDVKAELKDGYMTISAEKKSEDGEKDEKSGKYLRRERYYGSCSRSFYVGEDVTEEDIKAKFEDGILKISVPKKDPQPAVEQTKTIAIEG</sequence>
<dbReference type="InterPro" id="IPR031107">
    <property type="entry name" value="Small_HSP"/>
</dbReference>
<comment type="caution">
    <text evidence="4">The sequence shown here is derived from an EMBL/GenBank/DDBJ whole genome shotgun (WGS) entry which is preliminary data.</text>
</comment>
<reference evidence="4 5" key="1">
    <citation type="submission" date="2020-08" db="EMBL/GenBank/DDBJ databases">
        <title>Genome public.</title>
        <authorList>
            <person name="Liu C."/>
            <person name="Sun Q."/>
        </authorList>
    </citation>
    <scope>NUCLEOTIDE SEQUENCE [LARGE SCALE GENOMIC DNA]</scope>
    <source>
        <strain evidence="4 5">NSJ-37</strain>
    </source>
</reference>
<dbReference type="Proteomes" id="UP000606193">
    <property type="component" value="Unassembled WGS sequence"/>
</dbReference>
<evidence type="ECO:0000256" key="2">
    <source>
        <dbReference type="RuleBase" id="RU003616"/>
    </source>
</evidence>
<dbReference type="Pfam" id="PF00011">
    <property type="entry name" value="HSP20"/>
    <property type="match status" value="1"/>
</dbReference>
<dbReference type="SUPFAM" id="SSF49764">
    <property type="entry name" value="HSP20-like chaperones"/>
    <property type="match status" value="1"/>
</dbReference>
<dbReference type="PANTHER" id="PTHR11527">
    <property type="entry name" value="HEAT-SHOCK PROTEIN 20 FAMILY MEMBER"/>
    <property type="match status" value="1"/>
</dbReference>
<dbReference type="InterPro" id="IPR002068">
    <property type="entry name" value="A-crystallin/Hsp20_dom"/>
</dbReference>
<feature type="domain" description="SHSP" evidence="3">
    <location>
        <begin position="29"/>
        <end position="146"/>
    </location>
</feature>
<gene>
    <name evidence="4" type="ORF">H8704_12265</name>
</gene>
<dbReference type="Gene3D" id="2.60.40.790">
    <property type="match status" value="1"/>
</dbReference>
<evidence type="ECO:0000256" key="1">
    <source>
        <dbReference type="PROSITE-ProRule" id="PRU00285"/>
    </source>
</evidence>
<dbReference type="CDD" id="cd06471">
    <property type="entry name" value="ACD_LpsHSP_like"/>
    <property type="match status" value="1"/>
</dbReference>
<dbReference type="InterPro" id="IPR008978">
    <property type="entry name" value="HSP20-like_chaperone"/>
</dbReference>
<evidence type="ECO:0000259" key="3">
    <source>
        <dbReference type="PROSITE" id="PS01031"/>
    </source>
</evidence>
<protein>
    <submittedName>
        <fullName evidence="4">Hsp20/alpha crystallin family protein</fullName>
    </submittedName>
</protein>
<dbReference type="EMBL" id="JACRSX010000021">
    <property type="protein sequence ID" value="MBC8563385.1"/>
    <property type="molecule type" value="Genomic_DNA"/>
</dbReference>
<accession>A0ABR7N448</accession>
<organism evidence="4 5">
    <name type="scientific">Jutongia huaianensis</name>
    <dbReference type="NCBI Taxonomy" id="2763668"/>
    <lineage>
        <taxon>Bacteria</taxon>
        <taxon>Bacillati</taxon>
        <taxon>Bacillota</taxon>
        <taxon>Clostridia</taxon>
        <taxon>Lachnospirales</taxon>
        <taxon>Lachnospiraceae</taxon>
        <taxon>Jutongia</taxon>
    </lineage>
</organism>
<dbReference type="PROSITE" id="PS01031">
    <property type="entry name" value="SHSP"/>
    <property type="match status" value="1"/>
</dbReference>
<comment type="similarity">
    <text evidence="1 2">Belongs to the small heat shock protein (HSP20) family.</text>
</comment>